<dbReference type="GO" id="GO:0003691">
    <property type="term" value="F:double-stranded telomeric DNA binding"/>
    <property type="evidence" value="ECO:0007669"/>
    <property type="project" value="TreeGrafter"/>
</dbReference>
<dbReference type="Pfam" id="PF13476">
    <property type="entry name" value="AAA_23"/>
    <property type="match status" value="1"/>
</dbReference>
<feature type="coiled-coil region" evidence="15">
    <location>
        <begin position="320"/>
        <end position="354"/>
    </location>
</feature>
<evidence type="ECO:0000256" key="1">
    <source>
        <dbReference type="ARBA" id="ARBA00001947"/>
    </source>
</evidence>
<comment type="caution">
    <text evidence="17">The sequence shown here is derived from an EMBL/GenBank/DDBJ whole genome shotgun (WGS) entry which is preliminary data.</text>
</comment>
<dbReference type="GO" id="GO:0030870">
    <property type="term" value="C:Mre11 complex"/>
    <property type="evidence" value="ECO:0007669"/>
    <property type="project" value="InterPro"/>
</dbReference>
<evidence type="ECO:0000256" key="9">
    <source>
        <dbReference type="ARBA" id="ARBA00022801"/>
    </source>
</evidence>
<dbReference type="SUPFAM" id="SSF52540">
    <property type="entry name" value="P-loop containing nucleoside triphosphate hydrolases"/>
    <property type="match status" value="1"/>
</dbReference>
<dbReference type="GO" id="GO:0046872">
    <property type="term" value="F:metal ion binding"/>
    <property type="evidence" value="ECO:0007669"/>
    <property type="project" value="UniProtKB-KW"/>
</dbReference>
<sequence>MSKIDKLSILGVRSFDHQLAMNIQFHAPLTLIVGSNGSGKTTIIECLKYATCGVLPPNSAKGSSFVHDPALTGEKEVMAQVKISFTSVEGMKMVSTRSLQLTVKKATRSCKALEGCIRMLKDGERNVISSRVAEMDSLMPRFLGVSKAVLENVIFCHQEDSFWPLSQPAALKEKFDSIFEAQKYTRAIESIKVLQKNKRLELIQQKGEEDHMKADNEKAKKLSKNWERLEKQLEDLKSKKDYFSDQLREAETKAEEFYTKIGEAETVVGTLSGKRIARDTKEESIESLRNHLTELDASDDELKRSLAEHDERLKVYQTDLEKQSSAYHELLEDAEQIEKQLGSKERELGSHEAQKQSFDRQIESRKRLIRETAQTHEIRGLTLDIDEAQVKDFMERIAKKAQDKQTEFEQARSALQDDLQRQQKRLTKINEQKSAHKQSKETARQAITSYDRKISDLQSRQNNMEIDEGGKVVLESQLRDAQQKLTAAKAEMENASWDADIESAELELRTLEDRKDKLEAELLEATQRAGDSAQLDFVQKELTARQQSLETMMKAHGGAIGTLVGPRWTPASLEKDFQRTLENAVAQLSEAERQRNGTAQQVEYQSAKIKEVEKELQSAHSELKSAENAVTKVINGSQPQKYHEKVAELENLRDDVKMEKEAFDKVQKYLELCRKTGEQHNCCYTCTRPFKKEEQLQAMFARVKRELDKYCTEAPEAQSLDDIERELSAAKAVSSEFDTWERMKNKVIPEKQKALESMNSEHDHLNGELEDRDNAVRDKNSAKAEIGSHSRTVQSIVKYHAEIVKFEAQIQDLTEKQKSQGLSRGLEIIQSDKKKVDEQAKAASTRKHNAASDREKVRTRINSLELQISNTKGKLSAAEWQLKEKKDLHAQEEEYKNLNKEQREKISTADATIKDLDAEEKAENARYEDIASRGEEKDRILQNKANDLTSSVNKLKLADQEIQAYHDRGGDEPLNLCRREIENVKAELGRKKEDAQAVVRECNELKEKINNYDAVKRQIGDNQQYRRDLRALQDLQREIAALEQTNAEADKERYEKEVRQWQLRRREAAQQEASLAGQIKSIDDQLAQAMKDWDTDYKDTARRYREAHVMVETTKAAIEDLGRYAGALDKAIMKYHSLKMDEINQIVAELWRKTYMGTDVDTILIRSESESVKANKSYNYRVCMVKQDTEMDMRGRCSAGQKVLACIIIRLALAECFGVNCGLIALDEPTTNLDSDNIRALAQSLSEIIRLRRAQSNFQIIVITHDEEFLKHMNGSDYVDDYYRVSRDQRQNSVIDKQHIGEIS</sequence>
<evidence type="ECO:0000256" key="10">
    <source>
        <dbReference type="ARBA" id="ARBA00022833"/>
    </source>
</evidence>
<evidence type="ECO:0000313" key="18">
    <source>
        <dbReference type="Proteomes" id="UP001296104"/>
    </source>
</evidence>
<evidence type="ECO:0000256" key="13">
    <source>
        <dbReference type="ARBA" id="ARBA00023242"/>
    </source>
</evidence>
<keyword evidence="8" id="KW-0227">DNA damage</keyword>
<dbReference type="FunFam" id="3.40.50.300:FF:000947">
    <property type="entry name" value="DNA repair protein RAD50"/>
    <property type="match status" value="1"/>
</dbReference>
<evidence type="ECO:0000256" key="7">
    <source>
        <dbReference type="ARBA" id="ARBA00022723"/>
    </source>
</evidence>
<dbReference type="PANTHER" id="PTHR18867">
    <property type="entry name" value="RAD50"/>
    <property type="match status" value="1"/>
</dbReference>
<dbReference type="GO" id="GO:0051880">
    <property type="term" value="F:G-quadruplex DNA binding"/>
    <property type="evidence" value="ECO:0007669"/>
    <property type="project" value="TreeGrafter"/>
</dbReference>
<feature type="coiled-coil region" evidence="15">
    <location>
        <begin position="574"/>
        <end position="662"/>
    </location>
</feature>
<comment type="cofactor">
    <cofactor evidence="1">
        <name>Zn(2+)</name>
        <dbReference type="ChEBI" id="CHEBI:29105"/>
    </cofactor>
</comment>
<dbReference type="GO" id="GO:0006302">
    <property type="term" value="P:double-strand break repair"/>
    <property type="evidence" value="ECO:0007669"/>
    <property type="project" value="InterPro"/>
</dbReference>
<dbReference type="FunFam" id="3.40.50.300:FF:001195">
    <property type="entry name" value="DNA repair protein rad50"/>
    <property type="match status" value="1"/>
</dbReference>
<evidence type="ECO:0000256" key="11">
    <source>
        <dbReference type="ARBA" id="ARBA00023054"/>
    </source>
</evidence>
<dbReference type="InterPro" id="IPR004584">
    <property type="entry name" value="Rad50_eukaryotes"/>
</dbReference>
<dbReference type="NCBIfam" id="TIGR00606">
    <property type="entry name" value="rad50"/>
    <property type="match status" value="1"/>
</dbReference>
<organism evidence="17 18">
    <name type="scientific">Lecanosticta acicola</name>
    <dbReference type="NCBI Taxonomy" id="111012"/>
    <lineage>
        <taxon>Eukaryota</taxon>
        <taxon>Fungi</taxon>
        <taxon>Dikarya</taxon>
        <taxon>Ascomycota</taxon>
        <taxon>Pezizomycotina</taxon>
        <taxon>Dothideomycetes</taxon>
        <taxon>Dothideomycetidae</taxon>
        <taxon>Mycosphaerellales</taxon>
        <taxon>Mycosphaerellaceae</taxon>
        <taxon>Lecanosticta</taxon>
    </lineage>
</organism>
<evidence type="ECO:0000256" key="5">
    <source>
        <dbReference type="ARBA" id="ARBA00017893"/>
    </source>
</evidence>
<dbReference type="GO" id="GO:0000794">
    <property type="term" value="C:condensed nuclear chromosome"/>
    <property type="evidence" value="ECO:0007669"/>
    <property type="project" value="TreeGrafter"/>
</dbReference>
<reference evidence="17" key="1">
    <citation type="submission" date="2023-11" db="EMBL/GenBank/DDBJ databases">
        <authorList>
            <person name="Alioto T."/>
            <person name="Alioto T."/>
            <person name="Gomez Garrido J."/>
        </authorList>
    </citation>
    <scope>NUCLEOTIDE SEQUENCE</scope>
</reference>
<evidence type="ECO:0000259" key="16">
    <source>
        <dbReference type="Pfam" id="PF13476"/>
    </source>
</evidence>
<feature type="coiled-coil region" evidence="15">
    <location>
        <begin position="394"/>
        <end position="528"/>
    </location>
</feature>
<dbReference type="Pfam" id="PF13558">
    <property type="entry name" value="SbcC_Walker_B"/>
    <property type="match status" value="1"/>
</dbReference>
<comment type="subcellular location">
    <subcellularLocation>
        <location evidence="3">Chromosome</location>
    </subcellularLocation>
    <subcellularLocation>
        <location evidence="2">Nucleus</location>
    </subcellularLocation>
</comment>
<dbReference type="GO" id="GO:0000722">
    <property type="term" value="P:telomere maintenance via recombination"/>
    <property type="evidence" value="ECO:0007669"/>
    <property type="project" value="TreeGrafter"/>
</dbReference>
<evidence type="ECO:0000256" key="14">
    <source>
        <dbReference type="ARBA" id="ARBA00049360"/>
    </source>
</evidence>
<evidence type="ECO:0000313" key="17">
    <source>
        <dbReference type="EMBL" id="CAK3759758.1"/>
    </source>
</evidence>
<dbReference type="Proteomes" id="UP001296104">
    <property type="component" value="Unassembled WGS sequence"/>
</dbReference>
<keyword evidence="7" id="KW-0479">Metal-binding</keyword>
<keyword evidence="6" id="KW-0158">Chromosome</keyword>
<feature type="domain" description="Rad50/SbcC-type AAA" evidence="16">
    <location>
        <begin position="6"/>
        <end position="234"/>
    </location>
</feature>
<dbReference type="EMBL" id="CAVMBE010000001">
    <property type="protein sequence ID" value="CAK3759758.1"/>
    <property type="molecule type" value="Genomic_DNA"/>
</dbReference>
<dbReference type="GO" id="GO:0016887">
    <property type="term" value="F:ATP hydrolysis activity"/>
    <property type="evidence" value="ECO:0007669"/>
    <property type="project" value="InterPro"/>
</dbReference>
<evidence type="ECO:0000256" key="3">
    <source>
        <dbReference type="ARBA" id="ARBA00004286"/>
    </source>
</evidence>
<keyword evidence="18" id="KW-1185">Reference proteome</keyword>
<keyword evidence="11 15" id="KW-0175">Coiled coil</keyword>
<dbReference type="InterPro" id="IPR038729">
    <property type="entry name" value="Rad50/SbcC_AAA"/>
</dbReference>
<keyword evidence="10" id="KW-0862">Zinc</keyword>
<gene>
    <name evidence="17" type="ORF">LECACI_7A000285</name>
</gene>
<evidence type="ECO:0000256" key="8">
    <source>
        <dbReference type="ARBA" id="ARBA00022763"/>
    </source>
</evidence>
<dbReference type="GO" id="GO:0070192">
    <property type="term" value="P:chromosome organization involved in meiotic cell cycle"/>
    <property type="evidence" value="ECO:0007669"/>
    <property type="project" value="TreeGrafter"/>
</dbReference>
<dbReference type="PANTHER" id="PTHR18867:SF12">
    <property type="entry name" value="DNA REPAIR PROTEIN RAD50"/>
    <property type="match status" value="1"/>
</dbReference>
<dbReference type="GO" id="GO:0043047">
    <property type="term" value="F:single-stranded telomeric DNA binding"/>
    <property type="evidence" value="ECO:0007669"/>
    <property type="project" value="TreeGrafter"/>
</dbReference>
<keyword evidence="12" id="KW-0234">DNA repair</keyword>
<proteinExistence type="inferred from homology"/>
<keyword evidence="13" id="KW-0539">Nucleus</keyword>
<dbReference type="Gene3D" id="3.40.50.300">
    <property type="entry name" value="P-loop containing nucleotide triphosphate hydrolases"/>
    <property type="match status" value="2"/>
</dbReference>
<evidence type="ECO:0000256" key="6">
    <source>
        <dbReference type="ARBA" id="ARBA00022454"/>
    </source>
</evidence>
<name>A0AAI8W0U9_9PEZI</name>
<comment type="catalytic activity">
    <reaction evidence="14">
        <text>ATP + H2O = ADP + phosphate + H(+)</text>
        <dbReference type="Rhea" id="RHEA:13065"/>
        <dbReference type="ChEBI" id="CHEBI:15377"/>
        <dbReference type="ChEBI" id="CHEBI:15378"/>
        <dbReference type="ChEBI" id="CHEBI:30616"/>
        <dbReference type="ChEBI" id="CHEBI:43474"/>
        <dbReference type="ChEBI" id="CHEBI:456216"/>
    </reaction>
</comment>
<keyword evidence="9" id="KW-0378">Hydrolase</keyword>
<evidence type="ECO:0000256" key="2">
    <source>
        <dbReference type="ARBA" id="ARBA00004123"/>
    </source>
</evidence>
<accession>A0AAI8W0U9</accession>
<dbReference type="GO" id="GO:0007004">
    <property type="term" value="P:telomere maintenance via telomerase"/>
    <property type="evidence" value="ECO:0007669"/>
    <property type="project" value="TreeGrafter"/>
</dbReference>
<evidence type="ECO:0000256" key="12">
    <source>
        <dbReference type="ARBA" id="ARBA00023204"/>
    </source>
</evidence>
<dbReference type="InterPro" id="IPR027417">
    <property type="entry name" value="P-loop_NTPase"/>
</dbReference>
<feature type="coiled-coil region" evidence="15">
    <location>
        <begin position="212"/>
        <end position="253"/>
    </location>
</feature>
<evidence type="ECO:0000256" key="15">
    <source>
        <dbReference type="SAM" id="Coils"/>
    </source>
</evidence>
<evidence type="ECO:0000256" key="4">
    <source>
        <dbReference type="ARBA" id="ARBA00009439"/>
    </source>
</evidence>
<feature type="coiled-coil region" evidence="15">
    <location>
        <begin position="854"/>
        <end position="919"/>
    </location>
</feature>
<comment type="similarity">
    <text evidence="4">Belongs to the SMC family. RAD50 subfamily.</text>
</comment>
<protein>
    <recommendedName>
        <fullName evidence="5">DNA repair protein RAD50</fullName>
    </recommendedName>
</protein>
<feature type="coiled-coil region" evidence="15">
    <location>
        <begin position="974"/>
        <end position="1071"/>
    </location>
</feature>